<dbReference type="InterPro" id="IPR029144">
    <property type="entry name" value="Thr_synth_N"/>
</dbReference>
<dbReference type="EC" id="4.2.3.1" evidence="4 11"/>
<dbReference type="PANTHER" id="PTHR42690:SF1">
    <property type="entry name" value="THREONINE SYNTHASE-LIKE 2"/>
    <property type="match status" value="1"/>
</dbReference>
<evidence type="ECO:0000256" key="2">
    <source>
        <dbReference type="ARBA" id="ARBA00004979"/>
    </source>
</evidence>
<dbReference type="Proteomes" id="UP000198657">
    <property type="component" value="Unassembled WGS sequence"/>
</dbReference>
<keyword evidence="8 12" id="KW-0663">Pyridoxal phosphate</keyword>
<evidence type="ECO:0000256" key="10">
    <source>
        <dbReference type="ARBA" id="ARBA00049144"/>
    </source>
</evidence>
<evidence type="ECO:0000256" key="12">
    <source>
        <dbReference type="PIRSR" id="PIRSR604450-51"/>
    </source>
</evidence>
<comment type="pathway">
    <text evidence="2">Amino-acid biosynthesis; L-threonine biosynthesis; L-threonine from L-aspartate: step 5/5.</text>
</comment>
<evidence type="ECO:0000256" key="1">
    <source>
        <dbReference type="ARBA" id="ARBA00001933"/>
    </source>
</evidence>
<dbReference type="InterPro" id="IPR000634">
    <property type="entry name" value="Ser/Thr_deHydtase_PyrdxlP-BS"/>
</dbReference>
<feature type="modified residue" description="N6-(pyridoxal phosphate)lysine" evidence="12">
    <location>
        <position position="139"/>
    </location>
</feature>
<feature type="domain" description="Tryptophan synthase beta chain-like PALP" evidence="13">
    <location>
        <begin position="125"/>
        <end position="400"/>
    </location>
</feature>
<organism evidence="15 16">
    <name type="scientific">Flavobacterium sinopsychrotolerans</name>
    <dbReference type="NCBI Taxonomy" id="604089"/>
    <lineage>
        <taxon>Bacteria</taxon>
        <taxon>Pseudomonadati</taxon>
        <taxon>Bacteroidota</taxon>
        <taxon>Flavobacteriia</taxon>
        <taxon>Flavobacteriales</taxon>
        <taxon>Flavobacteriaceae</taxon>
        <taxon>Flavobacterium</taxon>
    </lineage>
</organism>
<dbReference type="InterPro" id="IPR001926">
    <property type="entry name" value="TrpB-like_PALP"/>
</dbReference>
<evidence type="ECO:0000256" key="8">
    <source>
        <dbReference type="ARBA" id="ARBA00022898"/>
    </source>
</evidence>
<dbReference type="NCBIfam" id="TIGR00260">
    <property type="entry name" value="thrC"/>
    <property type="match status" value="1"/>
</dbReference>
<dbReference type="PROSITE" id="PS00165">
    <property type="entry name" value="DEHYDRATASE_SER_THR"/>
    <property type="match status" value="1"/>
</dbReference>
<keyword evidence="7" id="KW-0791">Threonine biosynthesis</keyword>
<evidence type="ECO:0000256" key="4">
    <source>
        <dbReference type="ARBA" id="ARBA00013028"/>
    </source>
</evidence>
<dbReference type="InterPro" id="IPR037158">
    <property type="entry name" value="Thr_synth_N_sf"/>
</dbReference>
<dbReference type="Pfam" id="PF14821">
    <property type="entry name" value="Thr_synth_N"/>
    <property type="match status" value="1"/>
</dbReference>
<accession>A0A1H8N3K0</accession>
<evidence type="ECO:0000256" key="9">
    <source>
        <dbReference type="ARBA" id="ARBA00023239"/>
    </source>
</evidence>
<feature type="domain" description="Threonine synthase N-terminal" evidence="14">
    <location>
        <begin position="34"/>
        <end position="111"/>
    </location>
</feature>
<keyword evidence="9" id="KW-0456">Lyase</keyword>
<reference evidence="16" key="1">
    <citation type="submission" date="2016-10" db="EMBL/GenBank/DDBJ databases">
        <authorList>
            <person name="Varghese N."/>
            <person name="Submissions S."/>
        </authorList>
    </citation>
    <scope>NUCLEOTIDE SEQUENCE [LARGE SCALE GENOMIC DNA]</scope>
    <source>
        <strain evidence="16">CGMCC 1.8704</strain>
    </source>
</reference>
<keyword evidence="6" id="KW-0028">Amino-acid biosynthesis</keyword>
<dbReference type="UniPathway" id="UPA00050">
    <property type="reaction ID" value="UER00065"/>
</dbReference>
<dbReference type="AlphaFoldDB" id="A0A1H8N3K0"/>
<dbReference type="GO" id="GO:0030170">
    <property type="term" value="F:pyridoxal phosphate binding"/>
    <property type="evidence" value="ECO:0007669"/>
    <property type="project" value="InterPro"/>
</dbReference>
<comment type="catalytic activity">
    <reaction evidence="10">
        <text>O-phospho-L-homoserine + H2O = L-threonine + phosphate</text>
        <dbReference type="Rhea" id="RHEA:10840"/>
        <dbReference type="ChEBI" id="CHEBI:15377"/>
        <dbReference type="ChEBI" id="CHEBI:43474"/>
        <dbReference type="ChEBI" id="CHEBI:57590"/>
        <dbReference type="ChEBI" id="CHEBI:57926"/>
        <dbReference type="EC" id="4.2.3.1"/>
    </reaction>
</comment>
<dbReference type="EMBL" id="FODN01000004">
    <property type="protein sequence ID" value="SEO24043.1"/>
    <property type="molecule type" value="Genomic_DNA"/>
</dbReference>
<dbReference type="SUPFAM" id="SSF53686">
    <property type="entry name" value="Tryptophan synthase beta subunit-like PLP-dependent enzymes"/>
    <property type="match status" value="1"/>
</dbReference>
<dbReference type="InterPro" id="IPR036052">
    <property type="entry name" value="TrpB-like_PALP_sf"/>
</dbReference>
<protein>
    <recommendedName>
        <fullName evidence="5 11">Threonine synthase</fullName>
        <ecNumber evidence="4 11">4.2.3.1</ecNumber>
    </recommendedName>
</protein>
<evidence type="ECO:0000313" key="16">
    <source>
        <dbReference type="Proteomes" id="UP000198657"/>
    </source>
</evidence>
<dbReference type="InterPro" id="IPR051166">
    <property type="entry name" value="Threonine_Synthase"/>
</dbReference>
<comment type="similarity">
    <text evidence="3">Belongs to the threonine synthase family.</text>
</comment>
<dbReference type="Gene3D" id="3.40.50.1100">
    <property type="match status" value="2"/>
</dbReference>
<evidence type="ECO:0000313" key="15">
    <source>
        <dbReference type="EMBL" id="SEO24043.1"/>
    </source>
</evidence>
<evidence type="ECO:0000259" key="14">
    <source>
        <dbReference type="Pfam" id="PF14821"/>
    </source>
</evidence>
<dbReference type="PANTHER" id="PTHR42690">
    <property type="entry name" value="THREONINE SYNTHASE FAMILY MEMBER"/>
    <property type="match status" value="1"/>
</dbReference>
<dbReference type="Pfam" id="PF00291">
    <property type="entry name" value="PALP"/>
    <property type="match status" value="1"/>
</dbReference>
<sequence>MILKLQQHILNPVSSPFPLGRVGVGILQLLNTMKYYSLNHNAPKVSFQEAVIQGLATDKGLYFPEEITPLLQEFFDTIENLSNEEIAFKAIQQFVGDEIPEATLKQIIAETLCFDFPVVEVEKGIYSLELFHGPTMAFKDVGARFMSRCLGYFNKDKKDSKNTVLVATSGDTGGAVASGFLGVKGVEVIILYPSGKVSDIQERQLTTLGQNIKALEVDGVFDDCQDMVKKAFLDESLKHKNLTSANSINIARWLPQMFYFFFAYKALKKQNKPLVFSCPSGNFGNICAGIIAKKMGLPIEHFVASTNVNDTVPRFLENGIYDPKPSIATISNAMDVGNPSNFIRIQEMYHNDLEQFKKDFSSFTFSDAETIEAMKTIYNTDGYIAEPHGAVGYLGLKKELQNHPNAIGVFLETAHPIKFLDTVEPTLNVKLPIPTQIESVLGKEKVSVKIKTYEDLKAFLE</sequence>
<dbReference type="GO" id="GO:0009088">
    <property type="term" value="P:threonine biosynthetic process"/>
    <property type="evidence" value="ECO:0007669"/>
    <property type="project" value="UniProtKB-UniRule"/>
</dbReference>
<name>A0A1H8N3K0_9FLAO</name>
<gene>
    <name evidence="15" type="ORF">SAMN04487942_2182</name>
</gene>
<evidence type="ECO:0000256" key="7">
    <source>
        <dbReference type="ARBA" id="ARBA00022697"/>
    </source>
</evidence>
<comment type="cofactor">
    <cofactor evidence="1 12">
        <name>pyridoxal 5'-phosphate</name>
        <dbReference type="ChEBI" id="CHEBI:597326"/>
    </cofactor>
</comment>
<dbReference type="STRING" id="604089.SAMN04487942_2182"/>
<evidence type="ECO:0000256" key="3">
    <source>
        <dbReference type="ARBA" id="ARBA00005517"/>
    </source>
</evidence>
<evidence type="ECO:0000256" key="5">
    <source>
        <dbReference type="ARBA" id="ARBA00018679"/>
    </source>
</evidence>
<keyword evidence="16" id="KW-1185">Reference proteome</keyword>
<dbReference type="GO" id="GO:0004795">
    <property type="term" value="F:threonine synthase activity"/>
    <property type="evidence" value="ECO:0007669"/>
    <property type="project" value="UniProtKB-UniRule"/>
</dbReference>
<dbReference type="InterPro" id="IPR004450">
    <property type="entry name" value="Thr_synthase-like"/>
</dbReference>
<evidence type="ECO:0000256" key="11">
    <source>
        <dbReference type="NCBIfam" id="TIGR00260"/>
    </source>
</evidence>
<dbReference type="Gene3D" id="3.90.1380.10">
    <property type="entry name" value="Threonine synthase, N-terminal domain"/>
    <property type="match status" value="1"/>
</dbReference>
<proteinExistence type="inferred from homology"/>
<evidence type="ECO:0000259" key="13">
    <source>
        <dbReference type="Pfam" id="PF00291"/>
    </source>
</evidence>
<evidence type="ECO:0000256" key="6">
    <source>
        <dbReference type="ARBA" id="ARBA00022605"/>
    </source>
</evidence>